<dbReference type="AlphaFoldDB" id="A0AAW1J5A2"/>
<dbReference type="InterPro" id="IPR053350">
    <property type="entry name" value="CV_Inducer"/>
</dbReference>
<dbReference type="EMBL" id="JBDFQZ010000008">
    <property type="protein sequence ID" value="KAK9698023.1"/>
    <property type="molecule type" value="Genomic_DNA"/>
</dbReference>
<reference evidence="1" key="1">
    <citation type="submission" date="2024-03" db="EMBL/GenBank/DDBJ databases">
        <title>WGS assembly of Saponaria officinalis var. Norfolk2.</title>
        <authorList>
            <person name="Jenkins J."/>
            <person name="Shu S."/>
            <person name="Grimwood J."/>
            <person name="Barry K."/>
            <person name="Goodstein D."/>
            <person name="Schmutz J."/>
            <person name="Leebens-Mack J."/>
            <person name="Osbourn A."/>
        </authorList>
    </citation>
    <scope>NUCLEOTIDE SEQUENCE [LARGE SCALE GENOMIC DNA]</scope>
    <source>
        <strain evidence="1">JIC</strain>
    </source>
</reference>
<evidence type="ECO:0000313" key="1">
    <source>
        <dbReference type="EMBL" id="KAK9698023.1"/>
    </source>
</evidence>
<dbReference type="Proteomes" id="UP001443914">
    <property type="component" value="Unassembled WGS sequence"/>
</dbReference>
<accession>A0AAW1J5A2</accession>
<gene>
    <name evidence="1" type="ORF">RND81_08G077500</name>
</gene>
<comment type="caution">
    <text evidence="1">The sequence shown here is derived from an EMBL/GenBank/DDBJ whole genome shotgun (WGS) entry which is preliminary data.</text>
</comment>
<name>A0AAW1J5A2_SAPOF</name>
<evidence type="ECO:0000313" key="2">
    <source>
        <dbReference type="Proteomes" id="UP001443914"/>
    </source>
</evidence>
<keyword evidence="2" id="KW-1185">Reference proteome</keyword>
<dbReference type="PANTHER" id="PTHR37210">
    <property type="entry name" value="EXPRESSED PROTEIN"/>
    <property type="match status" value="1"/>
</dbReference>
<protein>
    <submittedName>
        <fullName evidence="1">Uncharacterized protein</fullName>
    </submittedName>
</protein>
<proteinExistence type="predicted"/>
<organism evidence="1 2">
    <name type="scientific">Saponaria officinalis</name>
    <name type="common">Common soapwort</name>
    <name type="synonym">Lychnis saponaria</name>
    <dbReference type="NCBI Taxonomy" id="3572"/>
    <lineage>
        <taxon>Eukaryota</taxon>
        <taxon>Viridiplantae</taxon>
        <taxon>Streptophyta</taxon>
        <taxon>Embryophyta</taxon>
        <taxon>Tracheophyta</taxon>
        <taxon>Spermatophyta</taxon>
        <taxon>Magnoliopsida</taxon>
        <taxon>eudicotyledons</taxon>
        <taxon>Gunneridae</taxon>
        <taxon>Pentapetalae</taxon>
        <taxon>Caryophyllales</taxon>
        <taxon>Caryophyllaceae</taxon>
        <taxon>Caryophylleae</taxon>
        <taxon>Saponaria</taxon>
    </lineage>
</organism>
<sequence length="153" mass="17329">MGISTYCCLNTLPSLPSKTSLVPRNINDDERPIRRNNKNVLATITCTILIGLEVENFISNNLNYEGFNSIASEMTLETKLHNKNNNKQIKIARWSDKRLCPPWHINSLETIVPENLPRPSFAKRKWEGVSYSTIRSAPSIKSMVNSGTNCFTM</sequence>
<dbReference type="PANTHER" id="PTHR37210:SF2">
    <property type="entry name" value="PROTEIN CHLOROPLAST VESICULATION"/>
    <property type="match status" value="1"/>
</dbReference>